<evidence type="ECO:0008006" key="3">
    <source>
        <dbReference type="Google" id="ProtNLM"/>
    </source>
</evidence>
<organism evidence="1 2">
    <name type="scientific">Biomaibacter acetigenes</name>
    <dbReference type="NCBI Taxonomy" id="2316383"/>
    <lineage>
        <taxon>Bacteria</taxon>
        <taxon>Bacillati</taxon>
        <taxon>Bacillota</taxon>
        <taxon>Clostridia</taxon>
        <taxon>Thermosediminibacterales</taxon>
        <taxon>Tepidanaerobacteraceae</taxon>
        <taxon>Biomaibacter</taxon>
    </lineage>
</organism>
<gene>
    <name evidence="1" type="ORF">D2962_17195</name>
</gene>
<dbReference type="KEGG" id="bacg:D2962_17195"/>
<evidence type="ECO:0000313" key="2">
    <source>
        <dbReference type="Proteomes" id="UP000280960"/>
    </source>
</evidence>
<reference evidence="1 2" key="1">
    <citation type="submission" date="2018-10" db="EMBL/GenBank/DDBJ databases">
        <authorList>
            <person name="Zhang X."/>
        </authorList>
    </citation>
    <scope>NUCLEOTIDE SEQUENCE [LARGE SCALE GENOMIC DNA]</scope>
    <source>
        <strain evidence="1 2">SK-G1</strain>
    </source>
</reference>
<dbReference type="Proteomes" id="UP000280960">
    <property type="component" value="Chromosome"/>
</dbReference>
<keyword evidence="2" id="KW-1185">Reference proteome</keyword>
<dbReference type="AlphaFoldDB" id="A0A3G2R9I8"/>
<evidence type="ECO:0000313" key="1">
    <source>
        <dbReference type="EMBL" id="AYO32106.1"/>
    </source>
</evidence>
<sequence>MTRKIPANSMMFSGILLVLVIVLMIIMDSNPIGLSKNALSKTQKTREILRLPGKMSWAGDDGFFNFDRGVLKRLDGGGKVFWEKRLEGKELLWMGPGGFTVNRDSTLEMWNAAGELEFRKDNFLENPAVLSFEGDFLLLAGKLKDRDYAALLNKKGTVLWLIPVDGRIISGRSSKSGSYTVLNLMDENLSGKMVLVNSEGLILWQIDRTVMILLSGIMPDGVEAVAEDRVFKADFEGRIIREQIFQDAIFRADIGQDGYMVVAVKQREAKLTSGQRPKIIMLDPECRVKWSYVLERQPLYIKKYMEFVYIVYDDEILVLSREGLLTSSIKSGNIKDIDVVDISRLIINHNDGSSLIAISGRR</sequence>
<proteinExistence type="predicted"/>
<name>A0A3G2R9I8_9FIRM</name>
<accession>A0A3G2R9I8</accession>
<protein>
    <recommendedName>
        <fullName evidence="3">WD40 repeat domain-containing protein</fullName>
    </recommendedName>
</protein>
<dbReference type="RefSeq" id="WP_122015674.1">
    <property type="nucleotide sequence ID" value="NZ_CP033169.1"/>
</dbReference>
<dbReference type="EMBL" id="CP033169">
    <property type="protein sequence ID" value="AYO32106.1"/>
    <property type="molecule type" value="Genomic_DNA"/>
</dbReference>